<dbReference type="SMART" id="SM00360">
    <property type="entry name" value="RRM"/>
    <property type="match status" value="5"/>
</dbReference>
<dbReference type="SMR" id="A0A482XJS3"/>
<evidence type="ECO:0000256" key="4">
    <source>
        <dbReference type="ARBA" id="ARBA00022884"/>
    </source>
</evidence>
<feature type="region of interest" description="Disordered" evidence="7">
    <location>
        <begin position="187"/>
        <end position="211"/>
    </location>
</feature>
<keyword evidence="5" id="KW-0539">Nucleus</keyword>
<dbReference type="InterPro" id="IPR035979">
    <property type="entry name" value="RBD_domain_sf"/>
</dbReference>
<evidence type="ECO:0000256" key="6">
    <source>
        <dbReference type="PROSITE-ProRule" id="PRU00176"/>
    </source>
</evidence>
<comment type="caution">
    <text evidence="9">The sequence shown here is derived from an EMBL/GenBank/DDBJ whole genome shotgun (WGS) entry which is preliminary data.</text>
</comment>
<dbReference type="PANTHER" id="PTHR48039:SF5">
    <property type="entry name" value="RNA-BINDING PROTEIN 28"/>
    <property type="match status" value="1"/>
</dbReference>
<feature type="domain" description="RRM" evidence="8">
    <location>
        <begin position="261"/>
        <end position="339"/>
    </location>
</feature>
<dbReference type="InterPro" id="IPR034421">
    <property type="entry name" value="RBM19_RRM6"/>
</dbReference>
<dbReference type="CDD" id="cd12318">
    <property type="entry name" value="RRM5_RBM19_like"/>
    <property type="match status" value="1"/>
</dbReference>
<evidence type="ECO:0000313" key="10">
    <source>
        <dbReference type="Proteomes" id="UP000291343"/>
    </source>
</evidence>
<dbReference type="GO" id="GO:0005634">
    <property type="term" value="C:nucleus"/>
    <property type="evidence" value="ECO:0007669"/>
    <property type="project" value="UniProtKB-SubCell"/>
</dbReference>
<sequence length="789" mass="90106">MACESHKYSKILIISILIKITYFKCSDVHPFLVTNESLKEHFSEKGVVTDVQLKYTKKGEFRHFAFVGYQSEEEAKAAIEYFNNTYIRSVRIEVQPCSELGDASKPKSWSKYAVDSSAYKKLHQDEIKAKAREEKEARKKKKKEAKFKNKTEEMISERMKQHKNDPLFLEYLEAHGKDAANILEKMKVSEDSGVEDEGDDNKEEEEEKEVTAATAEISDLDIIVKEFKGEGEKEETKEEKRERWKRQEEALMREENIGESGRIFARNLAYTVTEEELEEMFSKYGPVTEVTVPADRHTRQTKGFAHITFLMPEHAVTAHTELDGKILHGRMLHLLPGKAKTTNQEEDDEQEGGQYKQKKAKKQKETATHAYNWNTLFMGQNAVADLIAQNYNTTKEKVLMGDDTAVRLALGETQIVAETREFLEDNGVKLEAFNQAPKHRSKTVLLVKNLPVNTTAADIRDMFAKHGELGRVVLPPSGVTGIVEFLEPSEARAAFVRLAYTKYKNLPLYLEWAPDDAFTSPATKHSKQHKLDAAESEENDKKVDEKKEIEKEEEEEEEEPEPDTTLFIKNLNFSTNEETIKDHFSKCGKLANVTIARKKDPAKAGALLSMGYGFVQFYKKKSVDQALKQLQQSSLEGHCLELKRSNKTLAVNVAAERKKTNVEKQTGVKILVRNIPFQATHKEIDQLFRVYGEIKSLRLPKKMVGTGPHRGFCFVEYLSKNDAKRAMKALCQSTHLYGRRLVLEWARGEDSVEDIRKRTADNFLAKEPSHHKRQKATADLEIGENEPED</sequence>
<dbReference type="GO" id="GO:0003729">
    <property type="term" value="F:mRNA binding"/>
    <property type="evidence" value="ECO:0007669"/>
    <property type="project" value="TreeGrafter"/>
</dbReference>
<dbReference type="PROSITE" id="PS50102">
    <property type="entry name" value="RRM"/>
    <property type="match status" value="5"/>
</dbReference>
<evidence type="ECO:0000256" key="1">
    <source>
        <dbReference type="ARBA" id="ARBA00004123"/>
    </source>
</evidence>
<gene>
    <name evidence="9" type="ORF">LSTR_LSTR010969</name>
</gene>
<feature type="region of interest" description="Disordered" evidence="7">
    <location>
        <begin position="340"/>
        <end position="363"/>
    </location>
</feature>
<evidence type="ECO:0000256" key="7">
    <source>
        <dbReference type="SAM" id="MobiDB-lite"/>
    </source>
</evidence>
<feature type="domain" description="RRM" evidence="8">
    <location>
        <begin position="668"/>
        <end position="748"/>
    </location>
</feature>
<feature type="region of interest" description="Disordered" evidence="7">
    <location>
        <begin position="130"/>
        <end position="153"/>
    </location>
</feature>
<feature type="region of interest" description="Disordered" evidence="7">
    <location>
        <begin position="761"/>
        <end position="789"/>
    </location>
</feature>
<dbReference type="InterPro" id="IPR051945">
    <property type="entry name" value="RRM_MRD1_RNA_proc_ribogen"/>
</dbReference>
<evidence type="ECO:0000259" key="8">
    <source>
        <dbReference type="PROSITE" id="PS50102"/>
    </source>
</evidence>
<dbReference type="InterPro" id="IPR000504">
    <property type="entry name" value="RRM_dom"/>
</dbReference>
<evidence type="ECO:0000256" key="2">
    <source>
        <dbReference type="ARBA" id="ARBA00008033"/>
    </source>
</evidence>
<name>A0A482XJS3_LAOST</name>
<organism evidence="9 10">
    <name type="scientific">Laodelphax striatellus</name>
    <name type="common">Small brown planthopper</name>
    <name type="synonym">Delphax striatella</name>
    <dbReference type="NCBI Taxonomy" id="195883"/>
    <lineage>
        <taxon>Eukaryota</taxon>
        <taxon>Metazoa</taxon>
        <taxon>Ecdysozoa</taxon>
        <taxon>Arthropoda</taxon>
        <taxon>Hexapoda</taxon>
        <taxon>Insecta</taxon>
        <taxon>Pterygota</taxon>
        <taxon>Neoptera</taxon>
        <taxon>Paraneoptera</taxon>
        <taxon>Hemiptera</taxon>
        <taxon>Auchenorrhyncha</taxon>
        <taxon>Fulgoroidea</taxon>
        <taxon>Delphacidae</taxon>
        <taxon>Criomorphinae</taxon>
        <taxon>Laodelphax</taxon>
    </lineage>
</organism>
<dbReference type="InterPro" id="IPR034423">
    <property type="entry name" value="RBM19_RRM5"/>
</dbReference>
<feature type="compositionally biased region" description="Acidic residues" evidence="7">
    <location>
        <begin position="192"/>
        <end position="208"/>
    </location>
</feature>
<reference evidence="9 10" key="1">
    <citation type="journal article" date="2017" name="Gigascience">
        <title>Genome sequence of the small brown planthopper, Laodelphax striatellus.</title>
        <authorList>
            <person name="Zhu J."/>
            <person name="Jiang F."/>
            <person name="Wang X."/>
            <person name="Yang P."/>
            <person name="Bao Y."/>
            <person name="Zhao W."/>
            <person name="Wang W."/>
            <person name="Lu H."/>
            <person name="Wang Q."/>
            <person name="Cui N."/>
            <person name="Li J."/>
            <person name="Chen X."/>
            <person name="Luo L."/>
            <person name="Yu J."/>
            <person name="Kang L."/>
            <person name="Cui F."/>
        </authorList>
    </citation>
    <scope>NUCLEOTIDE SEQUENCE [LARGE SCALE GENOMIC DNA]</scope>
    <source>
        <strain evidence="9">Lst14</strain>
    </source>
</reference>
<keyword evidence="3" id="KW-0677">Repeat</keyword>
<dbReference type="CDD" id="cd12571">
    <property type="entry name" value="RRM6_RBM19"/>
    <property type="match status" value="1"/>
</dbReference>
<protein>
    <recommendedName>
        <fullName evidence="8">RRM domain-containing protein</fullName>
    </recommendedName>
</protein>
<feature type="domain" description="RRM" evidence="8">
    <location>
        <begin position="443"/>
        <end position="515"/>
    </location>
</feature>
<evidence type="ECO:0000256" key="5">
    <source>
        <dbReference type="ARBA" id="ARBA00023242"/>
    </source>
</evidence>
<dbReference type="Proteomes" id="UP000291343">
    <property type="component" value="Unassembled WGS sequence"/>
</dbReference>
<dbReference type="InParanoid" id="A0A482XJS3"/>
<keyword evidence="4 6" id="KW-0694">RNA-binding</keyword>
<dbReference type="Pfam" id="PF00076">
    <property type="entry name" value="RRM_1"/>
    <property type="match status" value="5"/>
</dbReference>
<proteinExistence type="inferred from homology"/>
<dbReference type="SUPFAM" id="SSF54928">
    <property type="entry name" value="RNA-binding domain, RBD"/>
    <property type="match status" value="4"/>
</dbReference>
<keyword evidence="10" id="KW-1185">Reference proteome</keyword>
<feature type="compositionally biased region" description="Basic and acidic residues" evidence="7">
    <location>
        <begin position="529"/>
        <end position="550"/>
    </location>
</feature>
<dbReference type="Gene3D" id="3.30.70.330">
    <property type="match status" value="5"/>
</dbReference>
<comment type="subcellular location">
    <subcellularLocation>
        <location evidence="1">Nucleus</location>
    </subcellularLocation>
</comment>
<accession>A0A482XJS3</accession>
<dbReference type="STRING" id="195883.A0A482XJS3"/>
<dbReference type="InterPro" id="IPR012677">
    <property type="entry name" value="Nucleotide-bd_a/b_plait_sf"/>
</dbReference>
<dbReference type="FunFam" id="3.30.70.330:FF:000277">
    <property type="entry name" value="RNA binding motif protein 19"/>
    <property type="match status" value="1"/>
</dbReference>
<dbReference type="OrthoDB" id="439639at2759"/>
<feature type="domain" description="RRM" evidence="8">
    <location>
        <begin position="564"/>
        <end position="656"/>
    </location>
</feature>
<comment type="similarity">
    <text evidence="2">Belongs to the RRM MRD1 family.</text>
</comment>
<feature type="region of interest" description="Disordered" evidence="7">
    <location>
        <begin position="520"/>
        <end position="566"/>
    </location>
</feature>
<evidence type="ECO:0000256" key="3">
    <source>
        <dbReference type="ARBA" id="ARBA00022737"/>
    </source>
</evidence>
<feature type="compositionally biased region" description="Acidic residues" evidence="7">
    <location>
        <begin position="551"/>
        <end position="562"/>
    </location>
</feature>
<feature type="domain" description="RRM" evidence="8">
    <location>
        <begin position="10"/>
        <end position="99"/>
    </location>
</feature>
<dbReference type="PANTHER" id="PTHR48039">
    <property type="entry name" value="RNA-BINDING MOTIF PROTEIN 14B"/>
    <property type="match status" value="1"/>
</dbReference>
<dbReference type="EMBL" id="QKKF02008759">
    <property type="protein sequence ID" value="RZF45568.1"/>
    <property type="molecule type" value="Genomic_DNA"/>
</dbReference>
<evidence type="ECO:0000313" key="9">
    <source>
        <dbReference type="EMBL" id="RZF45568.1"/>
    </source>
</evidence>
<dbReference type="FunCoup" id="A0A482XJS3">
    <property type="interactions" value="1875"/>
</dbReference>
<dbReference type="AlphaFoldDB" id="A0A482XJS3"/>